<sequence length="204" mass="22686">MSLWIVLTVSFFLTAPCKGNRRNYENSPVDDEPEQPNTANHEDLDEDLRQDKKIFAYYFTTSSTRIVTTTITALSTCLSIIMAPAPPPPPPPPPPPMRSSVIFSRQRRQAACVGRRISTLKKELEDYDVDITDTDSSMHDDEESAGKYMMKPEQNEVRNGRKLTFWTTAFTVITVTSTSAMPGTTVTASLLCRLPGAVNSCFLG</sequence>
<name>A0AAN8XJC6_HALRR</name>
<feature type="signal peptide" evidence="2">
    <location>
        <begin position="1"/>
        <end position="19"/>
    </location>
</feature>
<gene>
    <name evidence="3" type="ORF">SK128_009749</name>
</gene>
<evidence type="ECO:0000256" key="2">
    <source>
        <dbReference type="SAM" id="SignalP"/>
    </source>
</evidence>
<feature type="chain" id="PRO_5042914868" evidence="2">
    <location>
        <begin position="20"/>
        <end position="204"/>
    </location>
</feature>
<evidence type="ECO:0000256" key="1">
    <source>
        <dbReference type="SAM" id="MobiDB-lite"/>
    </source>
</evidence>
<evidence type="ECO:0000313" key="3">
    <source>
        <dbReference type="EMBL" id="KAK7082728.1"/>
    </source>
</evidence>
<accession>A0AAN8XJC6</accession>
<comment type="caution">
    <text evidence="3">The sequence shown here is derived from an EMBL/GenBank/DDBJ whole genome shotgun (WGS) entry which is preliminary data.</text>
</comment>
<dbReference type="EMBL" id="JAXCGZ010003902">
    <property type="protein sequence ID" value="KAK7082728.1"/>
    <property type="molecule type" value="Genomic_DNA"/>
</dbReference>
<dbReference type="SUPFAM" id="SSF101447">
    <property type="entry name" value="Formin homology 2 domain (FH2 domain)"/>
    <property type="match status" value="1"/>
</dbReference>
<reference evidence="3 4" key="1">
    <citation type="submission" date="2023-11" db="EMBL/GenBank/DDBJ databases">
        <title>Halocaridina rubra genome assembly.</title>
        <authorList>
            <person name="Smith C."/>
        </authorList>
    </citation>
    <scope>NUCLEOTIDE SEQUENCE [LARGE SCALE GENOMIC DNA]</scope>
    <source>
        <strain evidence="3">EP-1</strain>
        <tissue evidence="3">Whole</tissue>
    </source>
</reference>
<dbReference type="Proteomes" id="UP001381693">
    <property type="component" value="Unassembled WGS sequence"/>
</dbReference>
<keyword evidence="2" id="KW-0732">Signal</keyword>
<feature type="region of interest" description="Disordered" evidence="1">
    <location>
        <begin position="22"/>
        <end position="44"/>
    </location>
</feature>
<proteinExistence type="predicted"/>
<evidence type="ECO:0000313" key="4">
    <source>
        <dbReference type="Proteomes" id="UP001381693"/>
    </source>
</evidence>
<organism evidence="3 4">
    <name type="scientific">Halocaridina rubra</name>
    <name type="common">Hawaiian red shrimp</name>
    <dbReference type="NCBI Taxonomy" id="373956"/>
    <lineage>
        <taxon>Eukaryota</taxon>
        <taxon>Metazoa</taxon>
        <taxon>Ecdysozoa</taxon>
        <taxon>Arthropoda</taxon>
        <taxon>Crustacea</taxon>
        <taxon>Multicrustacea</taxon>
        <taxon>Malacostraca</taxon>
        <taxon>Eumalacostraca</taxon>
        <taxon>Eucarida</taxon>
        <taxon>Decapoda</taxon>
        <taxon>Pleocyemata</taxon>
        <taxon>Caridea</taxon>
        <taxon>Atyoidea</taxon>
        <taxon>Atyidae</taxon>
        <taxon>Halocaridina</taxon>
    </lineage>
</organism>
<dbReference type="AlphaFoldDB" id="A0AAN8XJC6"/>
<protein>
    <submittedName>
        <fullName evidence="3">Uncharacterized protein</fullName>
    </submittedName>
</protein>
<keyword evidence="4" id="KW-1185">Reference proteome</keyword>